<gene>
    <name evidence="2" type="ORF">KP509_01G082800</name>
</gene>
<organism evidence="2 3">
    <name type="scientific">Ceratopteris richardii</name>
    <name type="common">Triangle waterfern</name>
    <dbReference type="NCBI Taxonomy" id="49495"/>
    <lineage>
        <taxon>Eukaryota</taxon>
        <taxon>Viridiplantae</taxon>
        <taxon>Streptophyta</taxon>
        <taxon>Embryophyta</taxon>
        <taxon>Tracheophyta</taxon>
        <taxon>Polypodiopsida</taxon>
        <taxon>Polypodiidae</taxon>
        <taxon>Polypodiales</taxon>
        <taxon>Pteridineae</taxon>
        <taxon>Pteridaceae</taxon>
        <taxon>Parkerioideae</taxon>
        <taxon>Ceratopteris</taxon>
    </lineage>
</organism>
<feature type="region of interest" description="Disordered" evidence="1">
    <location>
        <begin position="272"/>
        <end position="293"/>
    </location>
</feature>
<evidence type="ECO:0000256" key="1">
    <source>
        <dbReference type="SAM" id="MobiDB-lite"/>
    </source>
</evidence>
<dbReference type="EMBL" id="CM035406">
    <property type="protein sequence ID" value="KAH7446938.1"/>
    <property type="molecule type" value="Genomic_DNA"/>
</dbReference>
<evidence type="ECO:0000313" key="3">
    <source>
        <dbReference type="Proteomes" id="UP000825935"/>
    </source>
</evidence>
<feature type="compositionally biased region" description="Basic and acidic residues" evidence="1">
    <location>
        <begin position="272"/>
        <end position="281"/>
    </location>
</feature>
<comment type="caution">
    <text evidence="2">The sequence shown here is derived from an EMBL/GenBank/DDBJ whole genome shotgun (WGS) entry which is preliminary data.</text>
</comment>
<keyword evidence="3" id="KW-1185">Reference proteome</keyword>
<name>A0A8T2VIN8_CERRI</name>
<dbReference type="AlphaFoldDB" id="A0A8T2VIN8"/>
<accession>A0A8T2VIN8</accession>
<dbReference type="Proteomes" id="UP000825935">
    <property type="component" value="Chromosome 1"/>
</dbReference>
<reference evidence="2" key="1">
    <citation type="submission" date="2021-08" db="EMBL/GenBank/DDBJ databases">
        <title>WGS assembly of Ceratopteris richardii.</title>
        <authorList>
            <person name="Marchant D.B."/>
            <person name="Chen G."/>
            <person name="Jenkins J."/>
            <person name="Shu S."/>
            <person name="Leebens-Mack J."/>
            <person name="Grimwood J."/>
            <person name="Schmutz J."/>
            <person name="Soltis P."/>
            <person name="Soltis D."/>
            <person name="Chen Z.-H."/>
        </authorList>
    </citation>
    <scope>NUCLEOTIDE SEQUENCE</scope>
    <source>
        <strain evidence="2">Whitten #5841</strain>
        <tissue evidence="2">Leaf</tissue>
    </source>
</reference>
<evidence type="ECO:0000313" key="2">
    <source>
        <dbReference type="EMBL" id="KAH7446938.1"/>
    </source>
</evidence>
<sequence>MNCRVCISWGKEIHTCGFAGVGAVVFAGGDDRIFTIASTSTAATVAAPTFVMASTVAAPTFVIASTVASTTTAAVPATVASTTAAIPATRTSTSAVAPAAFPKSATVPPSSTSITATVVSSLATAPIASTALAIPITVSTSIAPTLSVPSIASPIISTIALPIASTVSTAVASFLAPTEMVAEPIELLNASYRARKCLAGTGACPSLADCVFDHLHRSLSVELGRFSGILRPLSLVRLILIGLIQIITAEAIDKSSGGFRISRSSRGNGILRIKDDEDASNKGRTPCPRVHGV</sequence>
<proteinExistence type="predicted"/>
<protein>
    <submittedName>
        <fullName evidence="2">Uncharacterized protein</fullName>
    </submittedName>
</protein>